<accession>A0ABV9JAK6</accession>
<protein>
    <submittedName>
        <fullName evidence="2">YlxQ-related RNA-binding protein</fullName>
    </submittedName>
</protein>
<dbReference type="RefSeq" id="WP_213534700.1">
    <property type="nucleotide sequence ID" value="NZ_BOVQ01000003.1"/>
</dbReference>
<proteinExistence type="predicted"/>
<organism evidence="2 3">
    <name type="scientific">Lactococcus nasutitermitis</name>
    <dbReference type="NCBI Taxonomy" id="1652957"/>
    <lineage>
        <taxon>Bacteria</taxon>
        <taxon>Bacillati</taxon>
        <taxon>Bacillota</taxon>
        <taxon>Bacilli</taxon>
        <taxon>Lactobacillales</taxon>
        <taxon>Streptococcaceae</taxon>
        <taxon>Lactococcus</taxon>
    </lineage>
</organism>
<gene>
    <name evidence="2" type="ORF">ACFO26_01290</name>
</gene>
<keyword evidence="3" id="KW-1185">Reference proteome</keyword>
<dbReference type="InterPro" id="IPR004038">
    <property type="entry name" value="Ribosomal_eL8/eL30/eS12/Gad45"/>
</dbReference>
<dbReference type="Gene3D" id="3.30.1330.30">
    <property type="match status" value="1"/>
</dbReference>
<dbReference type="Proteomes" id="UP001595987">
    <property type="component" value="Unassembled WGS sequence"/>
</dbReference>
<sequence length="101" mass="11070">MDKQQQLLNLLGLAKRAGKIISGEELVVKAIKNGQAKLVFVASDASANLIKKITDKSSYYEVTLAQNFSEIELSNAIGTHRKVIAIADNGFTKKMESLMKM</sequence>
<comment type="caution">
    <text evidence="2">The sequence shown here is derived from an EMBL/GenBank/DDBJ whole genome shotgun (WGS) entry which is preliminary data.</text>
</comment>
<evidence type="ECO:0000313" key="2">
    <source>
        <dbReference type="EMBL" id="MFC4651543.1"/>
    </source>
</evidence>
<evidence type="ECO:0000313" key="3">
    <source>
        <dbReference type="Proteomes" id="UP001595987"/>
    </source>
</evidence>
<reference evidence="3" key="1">
    <citation type="journal article" date="2019" name="Int. J. Syst. Evol. Microbiol.">
        <title>The Global Catalogue of Microorganisms (GCM) 10K type strain sequencing project: providing services to taxonomists for standard genome sequencing and annotation.</title>
        <authorList>
            <consortium name="The Broad Institute Genomics Platform"/>
            <consortium name="The Broad Institute Genome Sequencing Center for Infectious Disease"/>
            <person name="Wu L."/>
            <person name="Ma J."/>
        </authorList>
    </citation>
    <scope>NUCLEOTIDE SEQUENCE [LARGE SCALE GENOMIC DNA]</scope>
    <source>
        <strain evidence="3">CCUG 63287</strain>
    </source>
</reference>
<dbReference type="Pfam" id="PF01248">
    <property type="entry name" value="Ribosomal_L7Ae"/>
    <property type="match status" value="1"/>
</dbReference>
<dbReference type="InterPro" id="IPR029064">
    <property type="entry name" value="Ribosomal_eL30-like_sf"/>
</dbReference>
<dbReference type="EMBL" id="JBHSGD010000001">
    <property type="protein sequence ID" value="MFC4651543.1"/>
    <property type="molecule type" value="Genomic_DNA"/>
</dbReference>
<dbReference type="NCBIfam" id="NF005585">
    <property type="entry name" value="PRK07283.1"/>
    <property type="match status" value="1"/>
</dbReference>
<feature type="domain" description="Ribosomal protein eL8/eL30/eS12/Gadd45" evidence="1">
    <location>
        <begin position="6"/>
        <end position="93"/>
    </location>
</feature>
<name>A0ABV9JAK6_9LACT</name>
<evidence type="ECO:0000259" key="1">
    <source>
        <dbReference type="Pfam" id="PF01248"/>
    </source>
</evidence>
<dbReference type="SUPFAM" id="SSF55315">
    <property type="entry name" value="L30e-like"/>
    <property type="match status" value="1"/>
</dbReference>